<proteinExistence type="predicted"/>
<keyword evidence="3" id="KW-0808">Transferase</keyword>
<organism evidence="3 4">
    <name type="scientific">Duganella vulcania</name>
    <dbReference type="NCBI Taxonomy" id="2692166"/>
    <lineage>
        <taxon>Bacteria</taxon>
        <taxon>Pseudomonadati</taxon>
        <taxon>Pseudomonadota</taxon>
        <taxon>Betaproteobacteria</taxon>
        <taxon>Burkholderiales</taxon>
        <taxon>Oxalobacteraceae</taxon>
        <taxon>Telluria group</taxon>
        <taxon>Duganella</taxon>
    </lineage>
</organism>
<comment type="caution">
    <text evidence="3">The sequence shown here is derived from an EMBL/GenBank/DDBJ whole genome shotgun (WGS) entry which is preliminary data.</text>
</comment>
<dbReference type="AlphaFoldDB" id="A0A845HFW3"/>
<sequence>MESFSKVLGKHRGIGPGFDFLRVFLAVSIVAVHSVLLTGHRDLFEQSIAWFLEYALVPMFFALSGFLITGSAIRLSLKNFLINRGLRIVPALAVDVFICALVIGPLLTTGPLRDYFADSRFHAYFLNVIGRIHYLLPAVFDDNPTHYVNGALWTVPYEILCYVIAAFFIIFNWLTNRTKVVLFTFSLLLIGALIDSTGMAVHFPVLVKKALDRLLLSREAQIVEAFLLGVVMYQWRDFIPYSKGVFIGCVVVCFGAALLPAVAQANAARLILLPVLTYITVFVGLTEVPIPAYFKKGDYSYGIYLYHDPLMQVVISLFPAIALRSLWGTLFTFSCGLTMVLVMSNLSWHFIEKPILAMRKKFSFVARVRDLA</sequence>
<evidence type="ECO:0000256" key="1">
    <source>
        <dbReference type="SAM" id="Phobius"/>
    </source>
</evidence>
<name>A0A845HFW3_9BURK</name>
<feature type="transmembrane region" description="Helical" evidence="1">
    <location>
        <begin position="271"/>
        <end position="294"/>
    </location>
</feature>
<feature type="transmembrane region" description="Helical" evidence="1">
    <location>
        <begin position="245"/>
        <end position="265"/>
    </location>
</feature>
<feature type="transmembrane region" description="Helical" evidence="1">
    <location>
        <begin position="50"/>
        <end position="68"/>
    </location>
</feature>
<keyword evidence="1" id="KW-1133">Transmembrane helix</keyword>
<keyword evidence="4" id="KW-1185">Reference proteome</keyword>
<dbReference type="GO" id="GO:0016747">
    <property type="term" value="F:acyltransferase activity, transferring groups other than amino-acyl groups"/>
    <property type="evidence" value="ECO:0007669"/>
    <property type="project" value="InterPro"/>
</dbReference>
<keyword evidence="1" id="KW-0472">Membrane</keyword>
<dbReference type="InterPro" id="IPR002656">
    <property type="entry name" value="Acyl_transf_3_dom"/>
</dbReference>
<feature type="transmembrane region" description="Helical" evidence="1">
    <location>
        <begin position="20"/>
        <end position="38"/>
    </location>
</feature>
<evidence type="ECO:0000313" key="3">
    <source>
        <dbReference type="EMBL" id="MYN17690.1"/>
    </source>
</evidence>
<feature type="transmembrane region" description="Helical" evidence="1">
    <location>
        <begin position="152"/>
        <end position="174"/>
    </location>
</feature>
<dbReference type="GO" id="GO:0016020">
    <property type="term" value="C:membrane"/>
    <property type="evidence" value="ECO:0007669"/>
    <property type="project" value="TreeGrafter"/>
</dbReference>
<feature type="transmembrane region" description="Helical" evidence="1">
    <location>
        <begin position="181"/>
        <end position="203"/>
    </location>
</feature>
<accession>A0A845HFW3</accession>
<gene>
    <name evidence="3" type="ORF">GTP81_13085</name>
</gene>
<dbReference type="PANTHER" id="PTHR23028">
    <property type="entry name" value="ACETYLTRANSFERASE"/>
    <property type="match status" value="1"/>
</dbReference>
<keyword evidence="1" id="KW-0812">Transmembrane</keyword>
<dbReference type="Pfam" id="PF01757">
    <property type="entry name" value="Acyl_transf_3"/>
    <property type="match status" value="1"/>
</dbReference>
<keyword evidence="3" id="KW-0012">Acyltransferase</keyword>
<reference evidence="3 4" key="1">
    <citation type="submission" date="2019-12" db="EMBL/GenBank/DDBJ databases">
        <title>Novel species isolated from a subtropical stream in China.</title>
        <authorList>
            <person name="Lu H."/>
        </authorList>
    </citation>
    <scope>NUCLEOTIDE SEQUENCE [LARGE SCALE GENOMIC DNA]</scope>
    <source>
        <strain evidence="3 4">FT107W</strain>
    </source>
</reference>
<evidence type="ECO:0000313" key="4">
    <source>
        <dbReference type="Proteomes" id="UP000484875"/>
    </source>
</evidence>
<dbReference type="InterPro" id="IPR050879">
    <property type="entry name" value="Acyltransferase_3"/>
</dbReference>
<dbReference type="PANTHER" id="PTHR23028:SF53">
    <property type="entry name" value="ACYL_TRANSF_3 DOMAIN-CONTAINING PROTEIN"/>
    <property type="match status" value="1"/>
</dbReference>
<protein>
    <submittedName>
        <fullName evidence="3">Acyltransferase family protein</fullName>
    </submittedName>
</protein>
<feature type="transmembrane region" description="Helical" evidence="1">
    <location>
        <begin position="88"/>
        <end position="109"/>
    </location>
</feature>
<evidence type="ECO:0000259" key="2">
    <source>
        <dbReference type="Pfam" id="PF01757"/>
    </source>
</evidence>
<feature type="transmembrane region" description="Helical" evidence="1">
    <location>
        <begin position="327"/>
        <end position="351"/>
    </location>
</feature>
<dbReference type="EMBL" id="WWCV01000020">
    <property type="protein sequence ID" value="MYN17690.1"/>
    <property type="molecule type" value="Genomic_DNA"/>
</dbReference>
<feature type="domain" description="Acyltransferase 3" evidence="2">
    <location>
        <begin position="17"/>
        <end position="342"/>
    </location>
</feature>
<dbReference type="GO" id="GO:0000271">
    <property type="term" value="P:polysaccharide biosynthetic process"/>
    <property type="evidence" value="ECO:0007669"/>
    <property type="project" value="TreeGrafter"/>
</dbReference>
<dbReference type="Proteomes" id="UP000484875">
    <property type="component" value="Unassembled WGS sequence"/>
</dbReference>
<dbReference type="RefSeq" id="WP_161090298.1">
    <property type="nucleotide sequence ID" value="NZ_WWCV01000020.1"/>
</dbReference>